<evidence type="ECO:0000256" key="2">
    <source>
        <dbReference type="ARBA" id="ARBA00006726"/>
    </source>
</evidence>
<evidence type="ECO:0000313" key="9">
    <source>
        <dbReference type="RefSeq" id="XP_011493909.1"/>
    </source>
</evidence>
<organism evidence="8 9">
    <name type="scientific">Ceratosolen solmsi marchali</name>
    <dbReference type="NCBI Taxonomy" id="326594"/>
    <lineage>
        <taxon>Eukaryota</taxon>
        <taxon>Metazoa</taxon>
        <taxon>Ecdysozoa</taxon>
        <taxon>Arthropoda</taxon>
        <taxon>Hexapoda</taxon>
        <taxon>Insecta</taxon>
        <taxon>Pterygota</taxon>
        <taxon>Neoptera</taxon>
        <taxon>Endopterygota</taxon>
        <taxon>Hymenoptera</taxon>
        <taxon>Apocrita</taxon>
        <taxon>Proctotrupomorpha</taxon>
        <taxon>Chalcidoidea</taxon>
        <taxon>Agaonidae</taxon>
        <taxon>Agaoninae</taxon>
        <taxon>Ceratosolen</taxon>
    </lineage>
</organism>
<dbReference type="GO" id="GO:0005634">
    <property type="term" value="C:nucleus"/>
    <property type="evidence" value="ECO:0007669"/>
    <property type="project" value="UniProtKB-SubCell"/>
</dbReference>
<evidence type="ECO:0000256" key="1">
    <source>
        <dbReference type="ARBA" id="ARBA00004123"/>
    </source>
</evidence>
<evidence type="ECO:0000313" key="8">
    <source>
        <dbReference type="Proteomes" id="UP000695007"/>
    </source>
</evidence>
<dbReference type="PANTHER" id="PTHR10265:SF45">
    <property type="entry name" value="DACAPO"/>
    <property type="match status" value="1"/>
</dbReference>
<name>A0AAJ6VKA8_9HYME</name>
<comment type="similarity">
    <text evidence="2">Belongs to the CDI family.</text>
</comment>
<dbReference type="Proteomes" id="UP000695007">
    <property type="component" value="Unplaced"/>
</dbReference>
<feature type="region of interest" description="Disordered" evidence="6">
    <location>
        <begin position="1"/>
        <end position="22"/>
    </location>
</feature>
<evidence type="ECO:0000256" key="6">
    <source>
        <dbReference type="SAM" id="MobiDB-lite"/>
    </source>
</evidence>
<evidence type="ECO:0000256" key="3">
    <source>
        <dbReference type="ARBA" id="ARBA00023013"/>
    </source>
</evidence>
<keyword evidence="4" id="KW-0539">Nucleus</keyword>
<accession>A0AAJ6VKA8</accession>
<feature type="region of interest" description="Disordered" evidence="6">
    <location>
        <begin position="86"/>
        <end position="113"/>
    </location>
</feature>
<dbReference type="PANTHER" id="PTHR10265">
    <property type="entry name" value="CYCLIN-DEPENDENT KINASE INHIBITOR 1"/>
    <property type="match status" value="1"/>
</dbReference>
<dbReference type="InterPro" id="IPR003175">
    <property type="entry name" value="CDI_dom"/>
</dbReference>
<dbReference type="GO" id="GO:0051726">
    <property type="term" value="P:regulation of cell cycle"/>
    <property type="evidence" value="ECO:0007669"/>
    <property type="project" value="InterPro"/>
</dbReference>
<dbReference type="GO" id="GO:0004861">
    <property type="term" value="F:cyclin-dependent protein serine/threonine kinase inhibitor activity"/>
    <property type="evidence" value="ECO:0007669"/>
    <property type="project" value="InterPro"/>
</dbReference>
<proteinExistence type="inferred from homology"/>
<keyword evidence="5" id="KW-0131">Cell cycle</keyword>
<protein>
    <submittedName>
        <fullName evidence="9">Uncharacterized protein LOC105359121 isoform X1</fullName>
    </submittedName>
</protein>
<dbReference type="Gene3D" id="4.10.365.10">
    <property type="entry name" value="p27"/>
    <property type="match status" value="1"/>
</dbReference>
<dbReference type="GeneID" id="105359121"/>
<dbReference type="KEGG" id="csol:105359121"/>
<dbReference type="InterPro" id="IPR044898">
    <property type="entry name" value="CDI_dom_sf"/>
</dbReference>
<dbReference type="AlphaFoldDB" id="A0AAJ6VKA8"/>
<sequence length="113" mass="12997">MLAARHRARLAMADNNPDSQEARLKSVRRRLNFGEVNDGNLPTKNELELKFAEERAKYTAEKQAKWNFNFKEERPLEGRWEWKRVETGSESRAPEDADVRAEGAKGDTVIQAP</sequence>
<keyword evidence="3" id="KW-0649">Protein kinase inhibitor</keyword>
<dbReference type="Pfam" id="PF02234">
    <property type="entry name" value="CDI"/>
    <property type="match status" value="1"/>
</dbReference>
<feature type="domain" description="Cyclin-dependent kinase inhibitor" evidence="7">
    <location>
        <begin position="42"/>
        <end position="85"/>
    </location>
</feature>
<evidence type="ECO:0000256" key="5">
    <source>
        <dbReference type="ARBA" id="ARBA00023306"/>
    </source>
</evidence>
<comment type="subcellular location">
    <subcellularLocation>
        <location evidence="1">Nucleus</location>
    </subcellularLocation>
</comment>
<feature type="compositionally biased region" description="Basic and acidic residues" evidence="6">
    <location>
        <begin position="86"/>
        <end position="105"/>
    </location>
</feature>
<evidence type="ECO:0000256" key="4">
    <source>
        <dbReference type="ARBA" id="ARBA00023242"/>
    </source>
</evidence>
<dbReference type="RefSeq" id="XP_011493909.1">
    <property type="nucleotide sequence ID" value="XM_011495607.1"/>
</dbReference>
<keyword evidence="8" id="KW-1185">Reference proteome</keyword>
<gene>
    <name evidence="9" type="primary">LOC105359121</name>
</gene>
<evidence type="ECO:0000259" key="7">
    <source>
        <dbReference type="Pfam" id="PF02234"/>
    </source>
</evidence>
<reference evidence="9" key="1">
    <citation type="submission" date="2025-08" db="UniProtKB">
        <authorList>
            <consortium name="RefSeq"/>
        </authorList>
    </citation>
    <scope>IDENTIFICATION</scope>
</reference>